<name>A0AB34PRS3_CANAX</name>
<dbReference type="AlphaFoldDB" id="A0AB34PRS3"/>
<evidence type="ECO:0000313" key="3">
    <source>
        <dbReference type="Proteomes" id="UP000030161"/>
    </source>
</evidence>
<dbReference type="EMBL" id="AJIX01000027">
    <property type="protein sequence ID" value="KGR09161.1"/>
    <property type="molecule type" value="Genomic_DNA"/>
</dbReference>
<protein>
    <submittedName>
        <fullName evidence="2">Uncharacterized protein</fullName>
    </submittedName>
</protein>
<keyword evidence="1" id="KW-1133">Transmembrane helix</keyword>
<proteinExistence type="predicted"/>
<feature type="transmembrane region" description="Helical" evidence="1">
    <location>
        <begin position="76"/>
        <end position="94"/>
    </location>
</feature>
<keyword evidence="1" id="KW-0812">Transmembrane</keyword>
<gene>
    <name evidence="2" type="ORF">MG3_03919</name>
</gene>
<evidence type="ECO:0000256" key="1">
    <source>
        <dbReference type="SAM" id="Phobius"/>
    </source>
</evidence>
<feature type="transmembrane region" description="Helical" evidence="1">
    <location>
        <begin position="12"/>
        <end position="31"/>
    </location>
</feature>
<organism evidence="2 3">
    <name type="scientific">Candida albicans P78048</name>
    <dbReference type="NCBI Taxonomy" id="1094989"/>
    <lineage>
        <taxon>Eukaryota</taxon>
        <taxon>Fungi</taxon>
        <taxon>Dikarya</taxon>
        <taxon>Ascomycota</taxon>
        <taxon>Saccharomycotina</taxon>
        <taxon>Pichiomycetes</taxon>
        <taxon>Debaryomycetaceae</taxon>
        <taxon>Candida/Lodderomyces clade</taxon>
        <taxon>Candida</taxon>
    </lineage>
</organism>
<evidence type="ECO:0000313" key="2">
    <source>
        <dbReference type="EMBL" id="KGR09161.1"/>
    </source>
</evidence>
<dbReference type="Proteomes" id="UP000030161">
    <property type="component" value="Unassembled WGS sequence"/>
</dbReference>
<comment type="caution">
    <text evidence="2">The sequence shown here is derived from an EMBL/GenBank/DDBJ whole genome shotgun (WGS) entry which is preliminary data.</text>
</comment>
<accession>A0AB34PRS3</accession>
<reference evidence="2 3" key="1">
    <citation type="submission" date="2013-12" db="EMBL/GenBank/DDBJ databases">
        <title>The Genome Sequence of Candida albicans P78048.</title>
        <authorList>
            <consortium name="The Broad Institute Genome Sequencing Platform"/>
            <consortium name="The Broad Institute Genome Sequencing Center for Infectious Disease"/>
            <person name="Cuomo C."/>
            <person name="Bennett R."/>
            <person name="Hirakawa M."/>
            <person name="Noverr M."/>
            <person name="Mitchell A."/>
            <person name="Young S.K."/>
            <person name="Zeng Q."/>
            <person name="Gargeya S."/>
            <person name="Fitzgerald M."/>
            <person name="Abouelleil A."/>
            <person name="Alvarado L."/>
            <person name="Berlin A.M."/>
            <person name="Chapman S.B."/>
            <person name="Dewar J."/>
            <person name="Goldberg J."/>
            <person name="Griggs A."/>
            <person name="Gujja S."/>
            <person name="Hansen M."/>
            <person name="Howarth C."/>
            <person name="Imamovic A."/>
            <person name="Larimer J."/>
            <person name="McCowan C."/>
            <person name="Murphy C."/>
            <person name="Pearson M."/>
            <person name="Priest M."/>
            <person name="Roberts A."/>
            <person name="Saif S."/>
            <person name="Shea T."/>
            <person name="Sykes S."/>
            <person name="Wortman J."/>
            <person name="Nusbaum C."/>
            <person name="Birren B."/>
        </authorList>
    </citation>
    <scope>NUCLEOTIDE SEQUENCE [LARGE SCALE GENOMIC DNA]</scope>
    <source>
        <strain evidence="2 3">P78048</strain>
    </source>
</reference>
<keyword evidence="1" id="KW-0472">Membrane</keyword>
<sequence>MQIQYIQHTFLSILIIISHCFCELISISLYAKSDNSSINGLGLFSLHEGEGYNYLFLGDPKNAQKLVYDTKMYHVFFYYVYLFPYYLTSVNNFLQLSSVHYPFKIKIKKNGDLTFTYSDRLYAMKNVDDPHNYSNEYYAIYYYPKSSIVPSQAMKVTITTSMPANQTYS</sequence>